<evidence type="ECO:0000256" key="4">
    <source>
        <dbReference type="ARBA" id="ARBA00022833"/>
    </source>
</evidence>
<dbReference type="InterPro" id="IPR055438">
    <property type="entry name" value="AstE_AspA_cat"/>
</dbReference>
<protein>
    <submittedName>
        <fullName evidence="6">N-alpha-acetyl diaminobutyric acid deacetylase DoeB</fullName>
    </submittedName>
</protein>
<dbReference type="InterPro" id="IPR014336">
    <property type="entry name" value="DoeB"/>
</dbReference>
<organism evidence="6 7">
    <name type="scientific">Roseospira navarrensis</name>
    <dbReference type="NCBI Taxonomy" id="140058"/>
    <lineage>
        <taxon>Bacteria</taxon>
        <taxon>Pseudomonadati</taxon>
        <taxon>Pseudomonadota</taxon>
        <taxon>Alphaproteobacteria</taxon>
        <taxon>Rhodospirillales</taxon>
        <taxon>Rhodospirillaceae</taxon>
        <taxon>Roseospira</taxon>
    </lineage>
</organism>
<dbReference type="OrthoDB" id="9782876at2"/>
<dbReference type="RefSeq" id="WP_153340242.1">
    <property type="nucleotide sequence ID" value="NZ_WIVE01000001.1"/>
</dbReference>
<dbReference type="GO" id="GO:0046872">
    <property type="term" value="F:metal ion binding"/>
    <property type="evidence" value="ECO:0007669"/>
    <property type="project" value="UniProtKB-KW"/>
</dbReference>
<feature type="domain" description="Succinylglutamate desuccinylase/Aspartoacylase catalytic" evidence="5">
    <location>
        <begin position="53"/>
        <end position="239"/>
    </location>
</feature>
<dbReference type="GO" id="GO:0016811">
    <property type="term" value="F:hydrolase activity, acting on carbon-nitrogen (but not peptide) bonds, in linear amides"/>
    <property type="evidence" value="ECO:0007669"/>
    <property type="project" value="InterPro"/>
</dbReference>
<sequence length="351" mass="37703">MSLMYEKPTSIDPTVDFDADGIQHGFLRLPYSRDDSAWGNIMIPVCSIKNGVGPSVLLTGSNHGDEYEGPLALLDLALHIDLSQVSGRIILVPFMNYPAFRAGRRTSPIDDGNLNRMFPGAPDGTVTQKIADYIQRYLLPMSDLILDIHAGGSTLDFVPFAASHVLPDKTQEARCQAAAEAFNAPYTAKMLEIDNAGLFDTAAEEAGKTFVSTELRGGGTSTAYSTRIARKGVRNVLIHAGVLDGTPVMQPSLSLDMPSMDCFTFADVDGMLEMCVDLGETVREGDLLARLWPMDRTGVAPRDYRARLDGMLIGRHFPGVAKTGDCLAVLGAIGEGNPPGHFRPEGTGAGQ</sequence>
<dbReference type="EMBL" id="WIVE01000001">
    <property type="protein sequence ID" value="MQX35126.1"/>
    <property type="molecule type" value="Genomic_DNA"/>
</dbReference>
<dbReference type="SUPFAM" id="SSF53187">
    <property type="entry name" value="Zn-dependent exopeptidases"/>
    <property type="match status" value="1"/>
</dbReference>
<dbReference type="CDD" id="cd06252">
    <property type="entry name" value="M14_ASTE_ASPA-like"/>
    <property type="match status" value="1"/>
</dbReference>
<dbReference type="NCBIfam" id="TIGR02994">
    <property type="entry name" value="ectoine_eutE"/>
    <property type="match status" value="1"/>
</dbReference>
<proteinExistence type="predicted"/>
<name>A0A7X1ZAR4_9PROT</name>
<evidence type="ECO:0000256" key="3">
    <source>
        <dbReference type="ARBA" id="ARBA00022801"/>
    </source>
</evidence>
<keyword evidence="4" id="KW-0862">Zinc</keyword>
<evidence type="ECO:0000259" key="5">
    <source>
        <dbReference type="Pfam" id="PF24827"/>
    </source>
</evidence>
<comment type="caution">
    <text evidence="6">The sequence shown here is derived from an EMBL/GenBank/DDBJ whole genome shotgun (WGS) entry which is preliminary data.</text>
</comment>
<dbReference type="Gene3D" id="3.40.630.10">
    <property type="entry name" value="Zn peptidases"/>
    <property type="match status" value="1"/>
</dbReference>
<dbReference type="InterPro" id="IPR053138">
    <property type="entry name" value="N-alpha-Ac-DABA_deacetylase"/>
</dbReference>
<keyword evidence="7" id="KW-1185">Reference proteome</keyword>
<dbReference type="PANTHER" id="PTHR37326">
    <property type="entry name" value="BLL3975 PROTEIN"/>
    <property type="match status" value="1"/>
</dbReference>
<comment type="cofactor">
    <cofactor evidence="1">
        <name>Zn(2+)</name>
        <dbReference type="ChEBI" id="CHEBI:29105"/>
    </cofactor>
</comment>
<evidence type="ECO:0000256" key="2">
    <source>
        <dbReference type="ARBA" id="ARBA00022723"/>
    </source>
</evidence>
<evidence type="ECO:0000313" key="6">
    <source>
        <dbReference type="EMBL" id="MQX35126.1"/>
    </source>
</evidence>
<dbReference type="AlphaFoldDB" id="A0A7X1ZAR4"/>
<dbReference type="PANTHER" id="PTHR37326:SF1">
    <property type="entry name" value="BLL3975 PROTEIN"/>
    <property type="match status" value="1"/>
</dbReference>
<keyword evidence="2" id="KW-0479">Metal-binding</keyword>
<dbReference type="Proteomes" id="UP000434582">
    <property type="component" value="Unassembled WGS sequence"/>
</dbReference>
<evidence type="ECO:0000313" key="7">
    <source>
        <dbReference type="Proteomes" id="UP000434582"/>
    </source>
</evidence>
<dbReference type="GO" id="GO:0016788">
    <property type="term" value="F:hydrolase activity, acting on ester bonds"/>
    <property type="evidence" value="ECO:0007669"/>
    <property type="project" value="InterPro"/>
</dbReference>
<accession>A0A7X1ZAR4</accession>
<dbReference type="InterPro" id="IPR043795">
    <property type="entry name" value="N-alpha-Ac-DABA-like"/>
</dbReference>
<dbReference type="PIRSF" id="PIRSF039012">
    <property type="entry name" value="ASP"/>
    <property type="match status" value="1"/>
</dbReference>
<keyword evidence="3" id="KW-0378">Hydrolase</keyword>
<gene>
    <name evidence="6" type="primary">doeB</name>
    <name evidence="6" type="ORF">GHC57_01190</name>
</gene>
<dbReference type="Pfam" id="PF24827">
    <property type="entry name" value="AstE_AspA_cat"/>
    <property type="match status" value="1"/>
</dbReference>
<evidence type="ECO:0000256" key="1">
    <source>
        <dbReference type="ARBA" id="ARBA00001947"/>
    </source>
</evidence>
<reference evidence="6 7" key="1">
    <citation type="submission" date="2019-10" db="EMBL/GenBank/DDBJ databases">
        <title>Draft whole-genome sequence of the purple nonsulfur photosynthetic bacterium Roseospira navarrensis DSM 15114.</title>
        <authorList>
            <person name="Kyndt J.A."/>
            <person name="Meyer T.E."/>
        </authorList>
    </citation>
    <scope>NUCLEOTIDE SEQUENCE [LARGE SCALE GENOMIC DNA]</scope>
    <source>
        <strain evidence="6 7">DSM 15114</strain>
    </source>
</reference>